<dbReference type="SUPFAM" id="SSF52821">
    <property type="entry name" value="Rhodanese/Cell cycle control phosphatase"/>
    <property type="match status" value="1"/>
</dbReference>
<accession>A0AAV5AV26</accession>
<sequence length="104" mass="11388">MKEISISQAVKMLSQGALLVDVREHSEVEQVAYDVPNFLNIPLGELAEKFSQIPTQEQVIVACKAGGRSAKAVQFLQEKGFTNVINLQGGMIAWAEQGFPIKTK</sequence>
<dbReference type="EMBL" id="BQKA01000012">
    <property type="protein sequence ID" value="GJM49711.1"/>
    <property type="molecule type" value="Genomic_DNA"/>
</dbReference>
<evidence type="ECO:0000313" key="2">
    <source>
        <dbReference type="EMBL" id="GJM49711.1"/>
    </source>
</evidence>
<dbReference type="AlphaFoldDB" id="A0AAV5AV26"/>
<comment type="caution">
    <text evidence="2">The sequence shown here is derived from an EMBL/GenBank/DDBJ whole genome shotgun (WGS) entry which is preliminary data.</text>
</comment>
<dbReference type="InterPro" id="IPR036873">
    <property type="entry name" value="Rhodanese-like_dom_sf"/>
</dbReference>
<dbReference type="PANTHER" id="PTHR43031:SF1">
    <property type="entry name" value="PYRIDINE NUCLEOTIDE-DISULPHIDE OXIDOREDUCTASE"/>
    <property type="match status" value="1"/>
</dbReference>
<dbReference type="Pfam" id="PF00581">
    <property type="entry name" value="Rhodanese"/>
    <property type="match status" value="1"/>
</dbReference>
<organism evidence="2 4">
    <name type="scientific">Capnocytophaga catalasegens</name>
    <dbReference type="NCBI Taxonomy" id="1004260"/>
    <lineage>
        <taxon>Bacteria</taxon>
        <taxon>Pseudomonadati</taxon>
        <taxon>Bacteroidota</taxon>
        <taxon>Flavobacteriia</taxon>
        <taxon>Flavobacteriales</taxon>
        <taxon>Flavobacteriaceae</taxon>
        <taxon>Capnocytophaga</taxon>
    </lineage>
</organism>
<evidence type="ECO:0000259" key="1">
    <source>
        <dbReference type="PROSITE" id="PS50206"/>
    </source>
</evidence>
<dbReference type="Proteomes" id="UP001207736">
    <property type="component" value="Unassembled WGS sequence"/>
</dbReference>
<protein>
    <recommendedName>
        <fullName evidence="1">Rhodanese domain-containing protein</fullName>
    </recommendedName>
</protein>
<name>A0AAV5AV26_9FLAO</name>
<dbReference type="PANTHER" id="PTHR43031">
    <property type="entry name" value="FAD-DEPENDENT OXIDOREDUCTASE"/>
    <property type="match status" value="1"/>
</dbReference>
<gene>
    <name evidence="2" type="ORF">RCZ15_06860</name>
    <name evidence="3" type="ORF">RCZ16_10930</name>
</gene>
<evidence type="ECO:0000313" key="5">
    <source>
        <dbReference type="Proteomes" id="UP001208692"/>
    </source>
</evidence>
<dbReference type="PROSITE" id="PS50206">
    <property type="entry name" value="RHODANESE_3"/>
    <property type="match status" value="1"/>
</dbReference>
<proteinExistence type="predicted"/>
<reference evidence="2 5" key="1">
    <citation type="submission" date="2021-11" db="EMBL/GenBank/DDBJ databases">
        <title>Draft genome sequence of Capnocytophaga sp. strain KC07075 isolated from cat oral cavity.</title>
        <authorList>
            <person name="Suzuki M."/>
            <person name="Imaoka K."/>
            <person name="Kimura M."/>
            <person name="Morikawa S."/>
            <person name="Maeda K."/>
        </authorList>
    </citation>
    <scope>NUCLEOTIDE SEQUENCE</scope>
    <source>
        <strain evidence="2">KC07075</strain>
        <strain evidence="3 5">KC07079</strain>
    </source>
</reference>
<dbReference type="Gene3D" id="3.40.250.10">
    <property type="entry name" value="Rhodanese-like domain"/>
    <property type="match status" value="1"/>
</dbReference>
<evidence type="ECO:0000313" key="4">
    <source>
        <dbReference type="Proteomes" id="UP001207736"/>
    </source>
</evidence>
<dbReference type="CDD" id="cd00158">
    <property type="entry name" value="RHOD"/>
    <property type="match status" value="1"/>
</dbReference>
<dbReference type="EMBL" id="BQKB01000018">
    <property type="protein sequence ID" value="GJM52776.1"/>
    <property type="molecule type" value="Genomic_DNA"/>
</dbReference>
<feature type="domain" description="Rhodanese" evidence="1">
    <location>
        <begin position="13"/>
        <end position="103"/>
    </location>
</feature>
<keyword evidence="5" id="KW-1185">Reference proteome</keyword>
<evidence type="ECO:0000313" key="3">
    <source>
        <dbReference type="EMBL" id="GJM52776.1"/>
    </source>
</evidence>
<dbReference type="InterPro" id="IPR050229">
    <property type="entry name" value="GlpE_sulfurtransferase"/>
</dbReference>
<dbReference type="Proteomes" id="UP001208692">
    <property type="component" value="Unassembled WGS sequence"/>
</dbReference>
<dbReference type="RefSeq" id="WP_264846187.1">
    <property type="nucleotide sequence ID" value="NZ_BPMA01000018.1"/>
</dbReference>
<dbReference type="InterPro" id="IPR001763">
    <property type="entry name" value="Rhodanese-like_dom"/>
</dbReference>
<dbReference type="SMART" id="SM00450">
    <property type="entry name" value="RHOD"/>
    <property type="match status" value="1"/>
</dbReference>